<protein>
    <recommendedName>
        <fullName evidence="2">DUF7330 domain-containing protein</fullName>
    </recommendedName>
</protein>
<dbReference type="InterPro" id="IPR055754">
    <property type="entry name" value="DUF7330"/>
</dbReference>
<feature type="compositionally biased region" description="Pro residues" evidence="1">
    <location>
        <begin position="265"/>
        <end position="276"/>
    </location>
</feature>
<gene>
    <name evidence="3" type="ORF">CTheo_5653</name>
</gene>
<evidence type="ECO:0000313" key="3">
    <source>
        <dbReference type="EMBL" id="KAB5590901.1"/>
    </source>
</evidence>
<feature type="compositionally biased region" description="Pro residues" evidence="1">
    <location>
        <begin position="14"/>
        <end position="29"/>
    </location>
</feature>
<feature type="compositionally biased region" description="Low complexity" evidence="1">
    <location>
        <begin position="411"/>
        <end position="425"/>
    </location>
</feature>
<name>A0A5N5QHG6_9AGAM</name>
<comment type="caution">
    <text evidence="3">The sequence shown here is derived from an EMBL/GenBank/DDBJ whole genome shotgun (WGS) entry which is preliminary data.</text>
</comment>
<proteinExistence type="predicted"/>
<feature type="compositionally biased region" description="Pro residues" evidence="1">
    <location>
        <begin position="330"/>
        <end position="342"/>
    </location>
</feature>
<feature type="domain" description="DUF7330" evidence="2">
    <location>
        <begin position="138"/>
        <end position="220"/>
    </location>
</feature>
<feature type="region of interest" description="Disordered" evidence="1">
    <location>
        <begin position="372"/>
        <end position="447"/>
    </location>
</feature>
<dbReference type="Pfam" id="PF24016">
    <property type="entry name" value="DUF7330"/>
    <property type="match status" value="1"/>
</dbReference>
<dbReference type="EMBL" id="SSOP01000137">
    <property type="protein sequence ID" value="KAB5590901.1"/>
    <property type="molecule type" value="Genomic_DNA"/>
</dbReference>
<feature type="region of interest" description="Disordered" evidence="1">
    <location>
        <begin position="75"/>
        <end position="125"/>
    </location>
</feature>
<dbReference type="OrthoDB" id="3231310at2759"/>
<reference evidence="3 4" key="1">
    <citation type="journal article" date="2019" name="Fungal Biol. Biotechnol.">
        <title>Draft genome sequence of fastidious pathogen Ceratobasidium theobromae, which causes vascular-streak dieback in Theobroma cacao.</title>
        <authorList>
            <person name="Ali S.S."/>
            <person name="Asman A."/>
            <person name="Shao J."/>
            <person name="Firmansyah A.P."/>
            <person name="Susilo A.W."/>
            <person name="Rosmana A."/>
            <person name="McMahon P."/>
            <person name="Junaid M."/>
            <person name="Guest D."/>
            <person name="Kheng T.Y."/>
            <person name="Meinhardt L.W."/>
            <person name="Bailey B.A."/>
        </authorList>
    </citation>
    <scope>NUCLEOTIDE SEQUENCE [LARGE SCALE GENOMIC DNA]</scope>
    <source>
        <strain evidence="3 4">CT2</strain>
    </source>
</reference>
<feature type="compositionally biased region" description="Polar residues" evidence="1">
    <location>
        <begin position="284"/>
        <end position="298"/>
    </location>
</feature>
<feature type="region of interest" description="Disordered" evidence="1">
    <location>
        <begin position="1"/>
        <end position="60"/>
    </location>
</feature>
<accession>A0A5N5QHG6</accession>
<keyword evidence="4" id="KW-1185">Reference proteome</keyword>
<feature type="region of interest" description="Disordered" evidence="1">
    <location>
        <begin position="230"/>
        <end position="345"/>
    </location>
</feature>
<evidence type="ECO:0000313" key="4">
    <source>
        <dbReference type="Proteomes" id="UP000383932"/>
    </source>
</evidence>
<sequence>MVIIDSEESKSPHGPRPVPQPLAPPPYSPLSPTSSALGPPLPPRSPGLRPTSPFSAPASNFLTIKRDKADITGTWNINTSLSPPPLSFGHSCSSGSDREFDLDATSESGTNSGTDNSGPTTQASSVFSSTVSASVPGSAARPNLKLFTPKGKIDAAIRVSGVPRAWIEAVSRDEDVAVTFPPNSSGAQRAPIKLLVRSTSGNVQVNLPQPFMGTLRVPYNTVLPPSLRSQSVVLSPSEPPIDRPPILDEPPTKAKMGLGLIPSKAPTPTPPSPIASPPASETAMPQSPRSPTLTSPTAPASYDDASHTEAPQADVPTPVSMTTPSMGPDITPPSDPTPPASQPPKIEAYPMEEYAIPIQPPVETPAQEHLSLFQAPNTPPPESSSPAARSTSTPILSVTPAPSSTTMHYRSPSVPSTNYSSPSISSKHHRSASFTSTHPIPAPPTHDSSEASTIYFIGDLLHSGYNTNAPEKWTGDEFVIDSERGRVRVCVYGEKAEVPWTEDVTSKVKDAMDWHKWKNAASSSKGLKDKAMQLTMPKISVGSLGRRLKFGK</sequence>
<organism evidence="3 4">
    <name type="scientific">Ceratobasidium theobromae</name>
    <dbReference type="NCBI Taxonomy" id="1582974"/>
    <lineage>
        <taxon>Eukaryota</taxon>
        <taxon>Fungi</taxon>
        <taxon>Dikarya</taxon>
        <taxon>Basidiomycota</taxon>
        <taxon>Agaricomycotina</taxon>
        <taxon>Agaricomycetes</taxon>
        <taxon>Cantharellales</taxon>
        <taxon>Ceratobasidiaceae</taxon>
        <taxon>Ceratobasidium</taxon>
    </lineage>
</organism>
<feature type="compositionally biased region" description="Low complexity" evidence="1">
    <location>
        <begin position="384"/>
        <end position="394"/>
    </location>
</feature>
<dbReference type="AlphaFoldDB" id="A0A5N5QHG6"/>
<evidence type="ECO:0000256" key="1">
    <source>
        <dbReference type="SAM" id="MobiDB-lite"/>
    </source>
</evidence>
<dbReference type="Proteomes" id="UP000383932">
    <property type="component" value="Unassembled WGS sequence"/>
</dbReference>
<evidence type="ECO:0000259" key="2">
    <source>
        <dbReference type="Pfam" id="PF24016"/>
    </source>
</evidence>
<feature type="compositionally biased region" description="Polar residues" evidence="1">
    <location>
        <begin position="105"/>
        <end position="119"/>
    </location>
</feature>